<evidence type="ECO:0000256" key="2">
    <source>
        <dbReference type="SAM" id="SignalP"/>
    </source>
</evidence>
<feature type="signal peptide" evidence="2">
    <location>
        <begin position="1"/>
        <end position="18"/>
    </location>
</feature>
<feature type="region of interest" description="Disordered" evidence="1">
    <location>
        <begin position="121"/>
        <end position="148"/>
    </location>
</feature>
<reference evidence="3 6" key="2">
    <citation type="journal article" date="2018" name="Int. J. Syst. Evol. Microbiol.">
        <title>Pseudooceanicola lipolyticus sp. nov., a marine alphaproteobacterium, reclassification of Oceanicola flagellatus as Pseudooceanicola flagellatus comb. nov. and emended description of the genus Pseudooceanicola.</title>
        <authorList>
            <person name="Huang M.-M."/>
            <person name="Guo L.-L."/>
            <person name="Wu Y.-H."/>
            <person name="Lai Q.-L."/>
            <person name="Shao Z.-Z."/>
            <person name="Wang C.-S."/>
            <person name="Wu M."/>
            <person name="Xu X.-W."/>
        </authorList>
    </citation>
    <scope>NUCLEOTIDE SEQUENCE [LARGE SCALE GENOMIC DNA]</scope>
    <source>
        <strain evidence="3 6">Ar-45</strain>
    </source>
</reference>
<feature type="compositionally biased region" description="Pro residues" evidence="1">
    <location>
        <begin position="195"/>
        <end position="210"/>
    </location>
</feature>
<dbReference type="Proteomes" id="UP000231655">
    <property type="component" value="Unassembled WGS sequence"/>
</dbReference>
<dbReference type="EMBL" id="OBEA01000001">
    <property type="protein sequence ID" value="SNY39991.1"/>
    <property type="molecule type" value="Genomic_DNA"/>
</dbReference>
<dbReference type="AlphaFoldDB" id="A0A285HZ65"/>
<gene>
    <name evidence="3" type="ORF">CVM39_12445</name>
    <name evidence="4" type="ORF">SAMN06297129_0672</name>
</gene>
<protein>
    <submittedName>
        <fullName evidence="4">Uncharacterized protein</fullName>
    </submittedName>
</protein>
<feature type="region of interest" description="Disordered" evidence="1">
    <location>
        <begin position="301"/>
        <end position="349"/>
    </location>
</feature>
<feature type="compositionally biased region" description="Basic and acidic residues" evidence="1">
    <location>
        <begin position="219"/>
        <end position="231"/>
    </location>
</feature>
<keyword evidence="2" id="KW-0732">Signal</keyword>
<evidence type="ECO:0000313" key="4">
    <source>
        <dbReference type="EMBL" id="SNY39991.1"/>
    </source>
</evidence>
<dbReference type="RefSeq" id="WP_097144438.1">
    <property type="nucleotide sequence ID" value="NZ_OBEA01000001.1"/>
</dbReference>
<sequence>MRCLLALLLLISPLPALAQTALVRSGDHAEFTRLTLPLPDGAGFTLTEDRGQATLGFTGPLEAIDLSRVYDRIGRNRLSDITVEEGPTLQLSLACGCPIETTLAASNLLIIDTLDGPALPDNAPDVAENDLDAAPPASPETAFEAPPQAGQIAARPAPILLRGQVLSLGLPNLDPLRPALPVPRAVAREASAPADAPPAEPGVPPTPQPATAPALTPGPEDRPAQAEDRNTDMSQVPAADLAADVTLPPVPLPARTPRPQAEELVSVIPGVTTLSPAEAQLTRELEQSLLAAIGNAATEGLLTPGAGANPLSEEQRQISEAHSDGTHPDPGLAATPSTFQSDEPDGSGRVVLSGNPCALNMPPLVEVERPDFVTELTEKRARLSGEFDRDDVSAYHDLAHFYLIYGFGPEAGSVLASVQQPPREAAEMGSVARILEYGHDPEQSPFTGRMTCDTDVALWAALAPSRIPPGSDFDGDAIKRALLAMPNTLKAIVGPLLAERFFDAREEDFARDMLRIVDRNVPGLSERQALAAAKLASKDSPPDPDAFHDIIAKNSDVSPEALLHFTNAALDHDQSVDAETIGLLGSYRTQYRETPMAAQFARAEILAHSASGNFPAGFELYDSESANLMPEVREEVVDTLARDLASHGTAPVFTRLYFSHATEIAEKSGGEAMNAVARRLLNLGLPEVAEKVLAAGADGEIGRARRLLRARAALDMNLPRRAEAELSGLEGEDVAALRAEAHLATADYAEAEALFTKAGQAERAATAAWMARNWDSLRSDEEATRARLADVVASHAAQPIEIPLIGPPTLAASREALSQSGETRGALRDLLSTLQVDTALGQ</sequence>
<evidence type="ECO:0000313" key="5">
    <source>
        <dbReference type="Proteomes" id="UP000231655"/>
    </source>
</evidence>
<proteinExistence type="predicted"/>
<feature type="chain" id="PRO_5013148616" evidence="2">
    <location>
        <begin position="19"/>
        <end position="842"/>
    </location>
</feature>
<evidence type="ECO:0000313" key="6">
    <source>
        <dbReference type="Proteomes" id="UP000231702"/>
    </source>
</evidence>
<organism evidence="4 5">
    <name type="scientific">Pseudooceanicola antarcticus</name>
    <dbReference type="NCBI Taxonomy" id="1247613"/>
    <lineage>
        <taxon>Bacteria</taxon>
        <taxon>Pseudomonadati</taxon>
        <taxon>Pseudomonadota</taxon>
        <taxon>Alphaproteobacteria</taxon>
        <taxon>Rhodobacterales</taxon>
        <taxon>Paracoccaceae</taxon>
        <taxon>Pseudooceanicola</taxon>
    </lineage>
</organism>
<keyword evidence="6" id="KW-1185">Reference proteome</keyword>
<dbReference type="OrthoDB" id="7847197at2"/>
<evidence type="ECO:0000256" key="1">
    <source>
        <dbReference type="SAM" id="MobiDB-lite"/>
    </source>
</evidence>
<name>A0A285HZ65_9RHOB</name>
<evidence type="ECO:0000313" key="3">
    <source>
        <dbReference type="EMBL" id="PJE27398.1"/>
    </source>
</evidence>
<dbReference type="EMBL" id="PGTD01000017">
    <property type="protein sequence ID" value="PJE27398.1"/>
    <property type="molecule type" value="Genomic_DNA"/>
</dbReference>
<feature type="compositionally biased region" description="Basic and acidic residues" evidence="1">
    <location>
        <begin position="313"/>
        <end position="327"/>
    </location>
</feature>
<reference evidence="4 5" key="1">
    <citation type="submission" date="2017-09" db="EMBL/GenBank/DDBJ databases">
        <authorList>
            <person name="Ehlers B."/>
            <person name="Leendertz F.H."/>
        </authorList>
    </citation>
    <scope>NUCLEOTIDE SEQUENCE [LARGE SCALE GENOMIC DNA]</scope>
    <source>
        <strain evidence="4 5">CGMCC 1.12662</strain>
    </source>
</reference>
<dbReference type="Proteomes" id="UP000231702">
    <property type="component" value="Unassembled WGS sequence"/>
</dbReference>
<accession>A0A285HZ65</accession>
<feature type="region of interest" description="Disordered" evidence="1">
    <location>
        <begin position="187"/>
        <end position="232"/>
    </location>
</feature>